<name>A0AAW0WQR4_CHEQU</name>
<feature type="non-terminal residue" evidence="1">
    <location>
        <position position="1"/>
    </location>
</feature>
<sequence length="153" mass="16611">CNAQLFCDNGEGMCRDTCLSHEREEPESCGDSGCKCCTLRQAVCPDSSKCPGVCIDSRLCSDPLENSSCSGDYCMCCNKCYAQTFCDDGYGVCRDTCGNMERDVGACGNTGCRCCTSRMAKCSSISECPGICMDKRMCTNPIRQYKCSDPHCI</sequence>
<evidence type="ECO:0000313" key="1">
    <source>
        <dbReference type="EMBL" id="KAK8729640.1"/>
    </source>
</evidence>
<reference evidence="1 2" key="1">
    <citation type="journal article" date="2024" name="BMC Genomics">
        <title>Genome assembly of redclaw crayfish (Cherax quadricarinatus) provides insights into its immune adaptation and hypoxia tolerance.</title>
        <authorList>
            <person name="Liu Z."/>
            <person name="Zheng J."/>
            <person name="Li H."/>
            <person name="Fang K."/>
            <person name="Wang S."/>
            <person name="He J."/>
            <person name="Zhou D."/>
            <person name="Weng S."/>
            <person name="Chi M."/>
            <person name="Gu Z."/>
            <person name="He J."/>
            <person name="Li F."/>
            <person name="Wang M."/>
        </authorList>
    </citation>
    <scope>NUCLEOTIDE SEQUENCE [LARGE SCALE GENOMIC DNA]</scope>
    <source>
        <strain evidence="1">ZL_2023a</strain>
    </source>
</reference>
<organism evidence="1 2">
    <name type="scientific">Cherax quadricarinatus</name>
    <name type="common">Australian red claw crayfish</name>
    <dbReference type="NCBI Taxonomy" id="27406"/>
    <lineage>
        <taxon>Eukaryota</taxon>
        <taxon>Metazoa</taxon>
        <taxon>Ecdysozoa</taxon>
        <taxon>Arthropoda</taxon>
        <taxon>Crustacea</taxon>
        <taxon>Multicrustacea</taxon>
        <taxon>Malacostraca</taxon>
        <taxon>Eumalacostraca</taxon>
        <taxon>Eucarida</taxon>
        <taxon>Decapoda</taxon>
        <taxon>Pleocyemata</taxon>
        <taxon>Astacidea</taxon>
        <taxon>Parastacoidea</taxon>
        <taxon>Parastacidae</taxon>
        <taxon>Cherax</taxon>
    </lineage>
</organism>
<protein>
    <submittedName>
        <fullName evidence="1">Uncharacterized protein</fullName>
    </submittedName>
</protein>
<dbReference type="Proteomes" id="UP001445076">
    <property type="component" value="Unassembled WGS sequence"/>
</dbReference>
<accession>A0AAW0WQR4</accession>
<gene>
    <name evidence="1" type="ORF">OTU49_008240</name>
</gene>
<proteinExistence type="predicted"/>
<dbReference type="AlphaFoldDB" id="A0AAW0WQR4"/>
<feature type="non-terminal residue" evidence="1">
    <location>
        <position position="153"/>
    </location>
</feature>
<comment type="caution">
    <text evidence="1">The sequence shown here is derived from an EMBL/GenBank/DDBJ whole genome shotgun (WGS) entry which is preliminary data.</text>
</comment>
<evidence type="ECO:0000313" key="2">
    <source>
        <dbReference type="Proteomes" id="UP001445076"/>
    </source>
</evidence>
<dbReference type="EMBL" id="JARKIK010000066">
    <property type="protein sequence ID" value="KAK8729640.1"/>
    <property type="molecule type" value="Genomic_DNA"/>
</dbReference>
<keyword evidence="2" id="KW-1185">Reference proteome</keyword>